<feature type="compositionally biased region" description="Basic residues" evidence="1">
    <location>
        <begin position="47"/>
        <end position="57"/>
    </location>
</feature>
<dbReference type="AlphaFoldDB" id="A0A0A8ZVG8"/>
<feature type="compositionally biased region" description="Basic residues" evidence="1">
    <location>
        <begin position="1"/>
        <end position="20"/>
    </location>
</feature>
<name>A0A0A8ZVG8_ARUDO</name>
<accession>A0A0A8ZVG8</accession>
<dbReference type="EMBL" id="GBRH01256222">
    <property type="protein sequence ID" value="JAD41673.1"/>
    <property type="molecule type" value="Transcribed_RNA"/>
</dbReference>
<sequence>MPGGPRRRSSCSDHRSRKQGSRQAQVRPALLVSGTRRFRSGRAGTGRSRRSRARRRT</sequence>
<evidence type="ECO:0000256" key="1">
    <source>
        <dbReference type="SAM" id="MobiDB-lite"/>
    </source>
</evidence>
<protein>
    <submittedName>
        <fullName evidence="2">Uncharacterized protein</fullName>
    </submittedName>
</protein>
<feature type="region of interest" description="Disordered" evidence="1">
    <location>
        <begin position="1"/>
        <end position="57"/>
    </location>
</feature>
<reference evidence="2" key="2">
    <citation type="journal article" date="2015" name="Data Brief">
        <title>Shoot transcriptome of the giant reed, Arundo donax.</title>
        <authorList>
            <person name="Barrero R.A."/>
            <person name="Guerrero F.D."/>
            <person name="Moolhuijzen P."/>
            <person name="Goolsby J.A."/>
            <person name="Tidwell J."/>
            <person name="Bellgard S.E."/>
            <person name="Bellgard M.I."/>
        </authorList>
    </citation>
    <scope>NUCLEOTIDE SEQUENCE</scope>
    <source>
        <tissue evidence="2">Shoot tissue taken approximately 20 cm above the soil surface</tissue>
    </source>
</reference>
<evidence type="ECO:0000313" key="2">
    <source>
        <dbReference type="EMBL" id="JAD41673.1"/>
    </source>
</evidence>
<proteinExistence type="predicted"/>
<reference evidence="2" key="1">
    <citation type="submission" date="2014-09" db="EMBL/GenBank/DDBJ databases">
        <authorList>
            <person name="Magalhaes I.L.F."/>
            <person name="Oliveira U."/>
            <person name="Santos F.R."/>
            <person name="Vidigal T.H.D.A."/>
            <person name="Brescovit A.D."/>
            <person name="Santos A.J."/>
        </authorList>
    </citation>
    <scope>NUCLEOTIDE SEQUENCE</scope>
    <source>
        <tissue evidence="2">Shoot tissue taken approximately 20 cm above the soil surface</tissue>
    </source>
</reference>
<organism evidence="2">
    <name type="scientific">Arundo donax</name>
    <name type="common">Giant reed</name>
    <name type="synonym">Donax arundinaceus</name>
    <dbReference type="NCBI Taxonomy" id="35708"/>
    <lineage>
        <taxon>Eukaryota</taxon>
        <taxon>Viridiplantae</taxon>
        <taxon>Streptophyta</taxon>
        <taxon>Embryophyta</taxon>
        <taxon>Tracheophyta</taxon>
        <taxon>Spermatophyta</taxon>
        <taxon>Magnoliopsida</taxon>
        <taxon>Liliopsida</taxon>
        <taxon>Poales</taxon>
        <taxon>Poaceae</taxon>
        <taxon>PACMAD clade</taxon>
        <taxon>Arundinoideae</taxon>
        <taxon>Arundineae</taxon>
        <taxon>Arundo</taxon>
    </lineage>
</organism>